<dbReference type="Pfam" id="PF03466">
    <property type="entry name" value="LysR_substrate"/>
    <property type="match status" value="1"/>
</dbReference>
<dbReference type="GO" id="GO:0005829">
    <property type="term" value="C:cytosol"/>
    <property type="evidence" value="ECO:0007669"/>
    <property type="project" value="TreeGrafter"/>
</dbReference>
<evidence type="ECO:0000256" key="3">
    <source>
        <dbReference type="ARBA" id="ARBA00023125"/>
    </source>
</evidence>
<dbReference type="Pfam" id="PF00126">
    <property type="entry name" value="HTH_1"/>
    <property type="match status" value="1"/>
</dbReference>
<dbReference type="Gene3D" id="3.40.190.10">
    <property type="entry name" value="Periplasmic binding protein-like II"/>
    <property type="match status" value="2"/>
</dbReference>
<dbReference type="GO" id="GO:0003700">
    <property type="term" value="F:DNA-binding transcription factor activity"/>
    <property type="evidence" value="ECO:0007669"/>
    <property type="project" value="InterPro"/>
</dbReference>
<dbReference type="Proteomes" id="UP000005808">
    <property type="component" value="Unassembled WGS sequence"/>
</dbReference>
<sequence length="330" mass="35103">MSKISPHASNLAPRNAARAPRLDRLRIRHLRFFELVAEHGSLSAAAERLALSQPAATKMLHELEAAFGVELVARTTRGAALAPAGLVALDRLRIALSALAAAAQSMEEAPPIPVVRLGVLPLVGVAALPRLLAAIAARPNCPRLVVHESTVAGLLGMLGSGDLDCVVGRIGSNLEAPVASELLVTPLWEERLAIACALDHPVGRKRMVGLAELRELDWVVAPRGAHTRQVFEEPFLSIGIVPPRPKVESFSFHTNLCLVAKSRLLTVAPESAVRHYAQLGMVRPVRHAISFPAGRTVFITRADMADLPSVILIREGLVNLMAEAAAGGLA</sequence>
<evidence type="ECO:0000256" key="1">
    <source>
        <dbReference type="ARBA" id="ARBA00009437"/>
    </source>
</evidence>
<dbReference type="InterPro" id="IPR036388">
    <property type="entry name" value="WH-like_DNA-bd_sf"/>
</dbReference>
<keyword evidence="2" id="KW-0805">Transcription regulation</keyword>
<dbReference type="PROSITE" id="PS50931">
    <property type="entry name" value="HTH_LYSR"/>
    <property type="match status" value="1"/>
</dbReference>
<keyword evidence="3" id="KW-0238">DNA-binding</keyword>
<feature type="domain" description="HTH lysR-type" evidence="5">
    <location>
        <begin position="25"/>
        <end position="82"/>
    </location>
</feature>
<evidence type="ECO:0000313" key="6">
    <source>
        <dbReference type="EMBL" id="EHP37678.1"/>
    </source>
</evidence>
<reference evidence="6 7" key="1">
    <citation type="journal article" date="2012" name="J. Bacteriol.">
        <title>De Novo Genome Project of Cupriavidus basilensis OR16.</title>
        <authorList>
            <person name="Cserhati M."/>
            <person name="Kriszt B."/>
            <person name="Szoboszlay S."/>
            <person name="Toth A."/>
            <person name="Szabo I."/>
            <person name="Tancsics A."/>
            <person name="Nagy I."/>
            <person name="Horvath B."/>
            <person name="Nagy I."/>
            <person name="Kukolya J."/>
        </authorList>
    </citation>
    <scope>NUCLEOTIDE SEQUENCE [LARGE SCALE GENOMIC DNA]</scope>
    <source>
        <strain evidence="6 7">OR16</strain>
    </source>
</reference>
<dbReference type="RefSeq" id="WP_006164650.1">
    <property type="nucleotide sequence ID" value="NZ_AHJE01000214.1"/>
</dbReference>
<comment type="caution">
    <text evidence="6">The sequence shown here is derived from an EMBL/GenBank/DDBJ whole genome shotgun (WGS) entry which is preliminary data.</text>
</comment>
<dbReference type="SUPFAM" id="SSF46785">
    <property type="entry name" value="Winged helix' DNA-binding domain"/>
    <property type="match status" value="1"/>
</dbReference>
<evidence type="ECO:0000313" key="7">
    <source>
        <dbReference type="Proteomes" id="UP000005808"/>
    </source>
</evidence>
<evidence type="ECO:0000256" key="4">
    <source>
        <dbReference type="ARBA" id="ARBA00023163"/>
    </source>
</evidence>
<dbReference type="PANTHER" id="PTHR30419">
    <property type="entry name" value="HTH-TYPE TRANSCRIPTIONAL REGULATOR YBHD"/>
    <property type="match status" value="1"/>
</dbReference>
<keyword evidence="4" id="KW-0804">Transcription</keyword>
<dbReference type="InterPro" id="IPR050950">
    <property type="entry name" value="HTH-type_LysR_regulators"/>
</dbReference>
<dbReference type="Gene3D" id="1.10.10.10">
    <property type="entry name" value="Winged helix-like DNA-binding domain superfamily/Winged helix DNA-binding domain"/>
    <property type="match status" value="1"/>
</dbReference>
<proteinExistence type="inferred from homology"/>
<protein>
    <submittedName>
        <fullName evidence="6">LysR family transcriptional regulator</fullName>
    </submittedName>
</protein>
<dbReference type="InterPro" id="IPR036390">
    <property type="entry name" value="WH_DNA-bd_sf"/>
</dbReference>
<dbReference type="OrthoDB" id="5914299at2"/>
<dbReference type="EMBL" id="AHJE01000214">
    <property type="protein sequence ID" value="EHP37678.1"/>
    <property type="molecule type" value="Genomic_DNA"/>
</dbReference>
<dbReference type="InterPro" id="IPR000847">
    <property type="entry name" value="LysR_HTH_N"/>
</dbReference>
<dbReference type="GO" id="GO:0003677">
    <property type="term" value="F:DNA binding"/>
    <property type="evidence" value="ECO:0007669"/>
    <property type="project" value="UniProtKB-KW"/>
</dbReference>
<accession>H1SIH3</accession>
<dbReference type="AlphaFoldDB" id="H1SIH3"/>
<organism evidence="6 7">
    <name type="scientific">Cupriavidus basilensis OR16</name>
    <dbReference type="NCBI Taxonomy" id="1127483"/>
    <lineage>
        <taxon>Bacteria</taxon>
        <taxon>Pseudomonadati</taxon>
        <taxon>Pseudomonadota</taxon>
        <taxon>Betaproteobacteria</taxon>
        <taxon>Burkholderiales</taxon>
        <taxon>Burkholderiaceae</taxon>
        <taxon>Cupriavidus</taxon>
    </lineage>
</organism>
<dbReference type="PATRIC" id="fig|1127483.3.peg.8231"/>
<evidence type="ECO:0000259" key="5">
    <source>
        <dbReference type="PROSITE" id="PS50931"/>
    </source>
</evidence>
<dbReference type="PRINTS" id="PR00039">
    <property type="entry name" value="HTHLYSR"/>
</dbReference>
<dbReference type="SUPFAM" id="SSF53850">
    <property type="entry name" value="Periplasmic binding protein-like II"/>
    <property type="match status" value="1"/>
</dbReference>
<name>H1SIH3_9BURK</name>
<evidence type="ECO:0000256" key="2">
    <source>
        <dbReference type="ARBA" id="ARBA00023015"/>
    </source>
</evidence>
<gene>
    <name evidence="6" type="ORF">OR16_41486</name>
</gene>
<dbReference type="PANTHER" id="PTHR30419:SF8">
    <property type="entry name" value="NITROGEN ASSIMILATION TRANSCRIPTIONAL ACTIVATOR-RELATED"/>
    <property type="match status" value="1"/>
</dbReference>
<dbReference type="InterPro" id="IPR005119">
    <property type="entry name" value="LysR_subst-bd"/>
</dbReference>
<comment type="similarity">
    <text evidence="1">Belongs to the LysR transcriptional regulatory family.</text>
</comment>